<evidence type="ECO:0000256" key="2">
    <source>
        <dbReference type="SAM" id="SignalP"/>
    </source>
</evidence>
<keyword evidence="4" id="KW-1185">Reference proteome</keyword>
<accession>A0A811U4Y8</accession>
<evidence type="ECO:0000313" key="3">
    <source>
        <dbReference type="EMBL" id="CAD6993077.1"/>
    </source>
</evidence>
<sequence length="169" mass="19356">MILKLFTYYIILLTFLRSLASAQNINSDLTKLDKDLDKLLKDNADITNPSTPDEKEYKEERDKVQKAKDLAADSGDTEKMKTYERKLSAKLAFEIYIDRRENLKMRINQVMEVSEKSNKTQIADYLKTALDQINDIKESEIKRALDDLAETTTTTGPITTQTPESLISL</sequence>
<evidence type="ECO:0000313" key="4">
    <source>
        <dbReference type="Proteomes" id="UP000606786"/>
    </source>
</evidence>
<dbReference type="EMBL" id="CAJHJT010000001">
    <property type="protein sequence ID" value="CAD6993077.1"/>
    <property type="molecule type" value="Genomic_DNA"/>
</dbReference>
<name>A0A811U4Y8_CERCA</name>
<dbReference type="Proteomes" id="UP000606786">
    <property type="component" value="Unassembled WGS sequence"/>
</dbReference>
<keyword evidence="2" id="KW-0732">Signal</keyword>
<feature type="compositionally biased region" description="Basic and acidic residues" evidence="1">
    <location>
        <begin position="52"/>
        <end position="75"/>
    </location>
</feature>
<feature type="signal peptide" evidence="2">
    <location>
        <begin position="1"/>
        <end position="22"/>
    </location>
</feature>
<proteinExistence type="predicted"/>
<reference evidence="3" key="1">
    <citation type="submission" date="2020-11" db="EMBL/GenBank/DDBJ databases">
        <authorList>
            <person name="Whitehead M."/>
        </authorList>
    </citation>
    <scope>NUCLEOTIDE SEQUENCE</scope>
    <source>
        <strain evidence="3">EGII</strain>
    </source>
</reference>
<evidence type="ECO:0000256" key="1">
    <source>
        <dbReference type="SAM" id="MobiDB-lite"/>
    </source>
</evidence>
<comment type="caution">
    <text evidence="3">The sequence shown here is derived from an EMBL/GenBank/DDBJ whole genome shotgun (WGS) entry which is preliminary data.</text>
</comment>
<protein>
    <submittedName>
        <fullName evidence="3">(Mediterranean fruit fly) hypothetical protein</fullName>
    </submittedName>
</protein>
<organism evidence="3 4">
    <name type="scientific">Ceratitis capitata</name>
    <name type="common">Mediterranean fruit fly</name>
    <name type="synonym">Tephritis capitata</name>
    <dbReference type="NCBI Taxonomy" id="7213"/>
    <lineage>
        <taxon>Eukaryota</taxon>
        <taxon>Metazoa</taxon>
        <taxon>Ecdysozoa</taxon>
        <taxon>Arthropoda</taxon>
        <taxon>Hexapoda</taxon>
        <taxon>Insecta</taxon>
        <taxon>Pterygota</taxon>
        <taxon>Neoptera</taxon>
        <taxon>Endopterygota</taxon>
        <taxon>Diptera</taxon>
        <taxon>Brachycera</taxon>
        <taxon>Muscomorpha</taxon>
        <taxon>Tephritoidea</taxon>
        <taxon>Tephritidae</taxon>
        <taxon>Ceratitis</taxon>
        <taxon>Ceratitis</taxon>
    </lineage>
</organism>
<dbReference type="AlphaFoldDB" id="A0A811U4Y8"/>
<feature type="chain" id="PRO_5033019624" evidence="2">
    <location>
        <begin position="23"/>
        <end position="169"/>
    </location>
</feature>
<feature type="region of interest" description="Disordered" evidence="1">
    <location>
        <begin position="43"/>
        <end position="75"/>
    </location>
</feature>
<gene>
    <name evidence="3" type="ORF">CCAP1982_LOCUS1907</name>
</gene>